<evidence type="ECO:0000259" key="2">
    <source>
        <dbReference type="Pfam" id="PF07715"/>
    </source>
</evidence>
<dbReference type="RefSeq" id="WP_120182956.1">
    <property type="nucleotide sequence ID" value="NZ_MBTA01000028.1"/>
</dbReference>
<feature type="signal peptide" evidence="1">
    <location>
        <begin position="1"/>
        <end position="26"/>
    </location>
</feature>
<gene>
    <name evidence="3" type="ORF">BCY91_10900</name>
</gene>
<dbReference type="InterPro" id="IPR012910">
    <property type="entry name" value="Plug_dom"/>
</dbReference>
<dbReference type="AlphaFoldDB" id="A0A419S2V3"/>
<dbReference type="OrthoDB" id="9768177at2"/>
<dbReference type="InterPro" id="IPR037066">
    <property type="entry name" value="Plug_dom_sf"/>
</dbReference>
<comment type="caution">
    <text evidence="3">The sequence shown here is derived from an EMBL/GenBank/DDBJ whole genome shotgun (WGS) entry which is preliminary data.</text>
</comment>
<protein>
    <submittedName>
        <fullName evidence="3">SusC/RagA family protein</fullName>
    </submittedName>
</protein>
<dbReference type="Gene3D" id="2.170.130.10">
    <property type="entry name" value="TonB-dependent receptor, plug domain"/>
    <property type="match status" value="1"/>
</dbReference>
<keyword evidence="4" id="KW-1185">Reference proteome</keyword>
<proteinExistence type="predicted"/>
<feature type="domain" description="TonB-dependent receptor plug" evidence="2">
    <location>
        <begin position="106"/>
        <end position="159"/>
    </location>
</feature>
<accession>A0A419S2V3</accession>
<evidence type="ECO:0000313" key="3">
    <source>
        <dbReference type="EMBL" id="RKD13308.1"/>
    </source>
</evidence>
<feature type="chain" id="PRO_5019128088" evidence="1">
    <location>
        <begin position="27"/>
        <end position="969"/>
    </location>
</feature>
<dbReference type="Pfam" id="PF07715">
    <property type="entry name" value="Plug"/>
    <property type="match status" value="1"/>
</dbReference>
<name>A0A419S2V3_9SPHI</name>
<reference evidence="3 4" key="1">
    <citation type="submission" date="2016-07" db="EMBL/GenBank/DDBJ databases">
        <title>Genome of Pelobium manganitolerans.</title>
        <authorList>
            <person name="Wu S."/>
            <person name="Wang G."/>
        </authorList>
    </citation>
    <scope>NUCLEOTIDE SEQUENCE [LARGE SCALE GENOMIC DNA]</scope>
    <source>
        <strain evidence="3 4">YS-25</strain>
    </source>
</reference>
<dbReference type="Proteomes" id="UP000283433">
    <property type="component" value="Unassembled WGS sequence"/>
</dbReference>
<dbReference type="InterPro" id="IPR023996">
    <property type="entry name" value="TonB-dep_OMP_SusC/RagA"/>
</dbReference>
<dbReference type="SUPFAM" id="SSF56935">
    <property type="entry name" value="Porins"/>
    <property type="match status" value="1"/>
</dbReference>
<evidence type="ECO:0000256" key="1">
    <source>
        <dbReference type="SAM" id="SignalP"/>
    </source>
</evidence>
<sequence>MKQIKIGIAFCLTLATGLSGLNSAKAALNINSKLSSQITSRATDLKTNQIDSIPTTGTKDSLVQVAFRKIAQKDLLGGVSVLDVDGLMEKNYETYSLENLEALIPGFHGNIWGNNSYLVLVDGVPRDANNVMPSEIDQITVLKGVGAVALYGSNAAKGVVYITTKRGGNYAQKVNVRGNAGVFVPKSYPEYLGSAEYMTLYNEARANDGLAPLYSNDDIYNSGSGSNPFRYPNIDFYSSDYLKSTYNRYDITTEISGGSNKAQYYTNLGFNSNGSLLDFGEATKSRGADRFNLRGNIDMKLNRIIKLNVDVSASFYTAKGVNANYFGSAATVRPNRFSPLIPISMIEESDDPSMVYVNNSNHIIDGKYLLGGTQLDQTNVFATIYGGGSNKNINRQFQFNTGIDFDLNGITPGLAFKTSLAIDYLTSFTQSFNNNYAVYQAQWNNYAGFDQISGLTKFGDDSKSGNENISNSYYRQASALSGQFDYNRTFNKRHNVSAILLGYGYQIGESGVYYKTNNSNLGLQVGYNYDHKYYADFSSAYAYSTKLPEGNRGGISPTLSLGWRISQEDFMKDVSVIDNLKLTASAGILNTDLEIENHYLYQGYYTYNDAAWYSWNDGQLVHSFDRRRGNNYNMSFPQRREINFGIEGSLLKSLITFSGNVFFSEMKGKVVQPNSIYPNYFYTGWPVYSDIPYVNYDSDKRQGYDFNLNFNKKLGAVAWTLGFNGTYYETEADIRVGDSQYEFAYQNRSGRPLDAIFGLQSDGLFMDQPEIDNSPSQSAIASGGGVKPGDIKYIDQNEDGIIDSRDEVYLGRGGRYGSPFTLGINLTAKWKNFTFYALGAGRMGAKAMKNSNYFWVDGEDKYSVVVRDRWTEDTKTTATFPRLTAANSDNNYYSSDFWMYSTDRFDLAKVQISYQLPKALLGKSFIKDLGVYVNGFNLLTVAKEKDILELNVGSAPQNRFYNLGVKAMF</sequence>
<dbReference type="EMBL" id="MBTA01000028">
    <property type="protein sequence ID" value="RKD13308.1"/>
    <property type="molecule type" value="Genomic_DNA"/>
</dbReference>
<keyword evidence="1" id="KW-0732">Signal</keyword>
<evidence type="ECO:0000313" key="4">
    <source>
        <dbReference type="Proteomes" id="UP000283433"/>
    </source>
</evidence>
<dbReference type="NCBIfam" id="TIGR04056">
    <property type="entry name" value="OMP_RagA_SusC"/>
    <property type="match status" value="1"/>
</dbReference>
<organism evidence="3 4">
    <name type="scientific">Pelobium manganitolerans</name>
    <dbReference type="NCBI Taxonomy" id="1842495"/>
    <lineage>
        <taxon>Bacteria</taxon>
        <taxon>Pseudomonadati</taxon>
        <taxon>Bacteroidota</taxon>
        <taxon>Sphingobacteriia</taxon>
        <taxon>Sphingobacteriales</taxon>
        <taxon>Sphingobacteriaceae</taxon>
        <taxon>Pelobium</taxon>
    </lineage>
</organism>